<dbReference type="GO" id="GO:0015074">
    <property type="term" value="P:DNA integration"/>
    <property type="evidence" value="ECO:0007669"/>
    <property type="project" value="InterPro"/>
</dbReference>
<dbReference type="Pfam" id="PF22936">
    <property type="entry name" value="Pol_BBD"/>
    <property type="match status" value="1"/>
</dbReference>
<dbReference type="InterPro" id="IPR057670">
    <property type="entry name" value="SH3_retrovirus"/>
</dbReference>
<gene>
    <name evidence="3" type="ORF">OSB04_002770</name>
</gene>
<evidence type="ECO:0000259" key="2">
    <source>
        <dbReference type="PROSITE" id="PS50994"/>
    </source>
</evidence>
<evidence type="ECO:0000313" key="4">
    <source>
        <dbReference type="Proteomes" id="UP001172457"/>
    </source>
</evidence>
<sequence>MSTLPQIIPHCHSTLAQTKSHLRSGSCHHNISTIVHPKWLLDSGASHHVTNDIENLSLHNPYDGTEELVIVDGTGLHISHTGSLTLPHLSSHLTLSNVLYVPSISRNIISISKFCRENRMSVEFLPDSFLVKDLKTGASLLRGSVSSGVYELKFNSPTVFASTKVSPFNWHHRLGHPTLKIIKFLTSNFNLNLPSISSLHCTSCACNKSHKIPFSLSTISTTSPLECVYTDLWTSPIPSVDGHKYYIIFLLTITQNTHGFHAIQTSYGKILPKTSITLYSDNGGEYDSLKHYLSIAGVSRLTTPPHTPEHNGYSERRHRHIVETGLSLLAHASMPQKYWSLAFSTAVYLINRLPTATLNNSSSYHRLFHKPPNYLKLRSFGYLCFPWLRPYMKHKLEPKSLPCVFIGYSATQSAYHCLHLPTNRIYTSQNQSNTPTISTPPTSTCPLLPIPENTNPTPPHSPPPPPTRTVVTRLQNNITKPTQKLNLHASIQDKTTEPKTISQALKNPLWRDAMDAEFAALVRNQTWELVPPSSSQNVIDNKWVFRIKYKADGTVEHYKARPVAKGFHQRPGLDYNETFSPVIKPASVRLILSLSLSLSLVVSKGWSLRQLDINNAFLQGTLVDDVYMVEPPGYVDPKNPSYVCKLSKALYGLKQAPRVWYQELRNFLLQSGFKNSIADSSLFILQTPESTIYLLVYVDDIIITGNSDTHLHTFITNLATRFSLKDLGALSYFLGVEVRPYSHGLFLTQQKYICDLLCRSKMDAAKRVATPLATHPPLTLACTALNDPTEYRALVGSLQYLSFTRPDIAYSVNKLYQYMHRPTTDHWQALKRLLRYLRGTLNHGLVLYRDSPQQLHAFSDADLSDADWARDTDDYISTTGYIVYLGRNPISWSSKKQRTCARSSIEAEYRVVATTTAEILWLCNLFMELGLSSSKQPVIYCDNAGTTYVSANPVFHSKMKHLGLDYHFVWENVQTGDLRVAYISNTQQLANILTKPLPRSSFNSIISKIGLFPWPTILQGYDKAIPSQS</sequence>
<dbReference type="GO" id="GO:0003676">
    <property type="term" value="F:nucleic acid binding"/>
    <property type="evidence" value="ECO:0007669"/>
    <property type="project" value="InterPro"/>
</dbReference>
<keyword evidence="1" id="KW-0378">Hydrolase</keyword>
<feature type="domain" description="Integrase catalytic" evidence="2">
    <location>
        <begin position="209"/>
        <end position="371"/>
    </location>
</feature>
<dbReference type="EMBL" id="JARYMX010000001">
    <property type="protein sequence ID" value="KAJ9566804.1"/>
    <property type="molecule type" value="Genomic_DNA"/>
</dbReference>
<protein>
    <recommendedName>
        <fullName evidence="2">Integrase catalytic domain-containing protein</fullName>
    </recommendedName>
</protein>
<accession>A0AA38TTZ0</accession>
<dbReference type="PROSITE" id="PS50994">
    <property type="entry name" value="INTEGRASE"/>
    <property type="match status" value="1"/>
</dbReference>
<dbReference type="CDD" id="cd09272">
    <property type="entry name" value="RNase_HI_RT_Ty1"/>
    <property type="match status" value="1"/>
</dbReference>
<dbReference type="InterPro" id="IPR012337">
    <property type="entry name" value="RNaseH-like_sf"/>
</dbReference>
<dbReference type="InterPro" id="IPR036397">
    <property type="entry name" value="RNaseH_sf"/>
</dbReference>
<dbReference type="PANTHER" id="PTHR11439:SF489">
    <property type="entry name" value="RNA-DIRECTED DNA POLYMERASE"/>
    <property type="match status" value="1"/>
</dbReference>
<comment type="caution">
    <text evidence="3">The sequence shown here is derived from an EMBL/GenBank/DDBJ whole genome shotgun (WGS) entry which is preliminary data.</text>
</comment>
<dbReference type="AlphaFoldDB" id="A0AA38TTZ0"/>
<dbReference type="Pfam" id="PF13976">
    <property type="entry name" value="gag_pre-integrs"/>
    <property type="match status" value="1"/>
</dbReference>
<keyword evidence="4" id="KW-1185">Reference proteome</keyword>
<dbReference type="Proteomes" id="UP001172457">
    <property type="component" value="Chromosome 1"/>
</dbReference>
<dbReference type="InterPro" id="IPR043502">
    <property type="entry name" value="DNA/RNA_pol_sf"/>
</dbReference>
<proteinExistence type="predicted"/>
<dbReference type="InterPro" id="IPR013103">
    <property type="entry name" value="RVT_2"/>
</dbReference>
<dbReference type="PANTHER" id="PTHR11439">
    <property type="entry name" value="GAG-POL-RELATED RETROTRANSPOSON"/>
    <property type="match status" value="1"/>
</dbReference>
<evidence type="ECO:0000313" key="3">
    <source>
        <dbReference type="EMBL" id="KAJ9566804.1"/>
    </source>
</evidence>
<keyword evidence="1" id="KW-0645">Protease</keyword>
<dbReference type="Pfam" id="PF25597">
    <property type="entry name" value="SH3_retrovirus"/>
    <property type="match status" value="1"/>
</dbReference>
<dbReference type="InterPro" id="IPR001584">
    <property type="entry name" value="Integrase_cat-core"/>
</dbReference>
<organism evidence="3 4">
    <name type="scientific">Centaurea solstitialis</name>
    <name type="common">yellow star-thistle</name>
    <dbReference type="NCBI Taxonomy" id="347529"/>
    <lineage>
        <taxon>Eukaryota</taxon>
        <taxon>Viridiplantae</taxon>
        <taxon>Streptophyta</taxon>
        <taxon>Embryophyta</taxon>
        <taxon>Tracheophyta</taxon>
        <taxon>Spermatophyta</taxon>
        <taxon>Magnoliopsida</taxon>
        <taxon>eudicotyledons</taxon>
        <taxon>Gunneridae</taxon>
        <taxon>Pentapetalae</taxon>
        <taxon>asterids</taxon>
        <taxon>campanulids</taxon>
        <taxon>Asterales</taxon>
        <taxon>Asteraceae</taxon>
        <taxon>Carduoideae</taxon>
        <taxon>Cardueae</taxon>
        <taxon>Centaureinae</taxon>
        <taxon>Centaurea</taxon>
    </lineage>
</organism>
<dbReference type="SUPFAM" id="SSF53098">
    <property type="entry name" value="Ribonuclease H-like"/>
    <property type="match status" value="1"/>
</dbReference>
<dbReference type="Pfam" id="PF07727">
    <property type="entry name" value="RVT_2"/>
    <property type="match status" value="1"/>
</dbReference>
<dbReference type="SUPFAM" id="SSF56672">
    <property type="entry name" value="DNA/RNA polymerases"/>
    <property type="match status" value="1"/>
</dbReference>
<dbReference type="GO" id="GO:0004190">
    <property type="term" value="F:aspartic-type endopeptidase activity"/>
    <property type="evidence" value="ECO:0007669"/>
    <property type="project" value="UniProtKB-KW"/>
</dbReference>
<evidence type="ECO:0000256" key="1">
    <source>
        <dbReference type="ARBA" id="ARBA00022750"/>
    </source>
</evidence>
<dbReference type="InterPro" id="IPR025724">
    <property type="entry name" value="GAG-pre-integrase_dom"/>
</dbReference>
<dbReference type="InterPro" id="IPR054722">
    <property type="entry name" value="PolX-like_BBD"/>
</dbReference>
<reference evidence="3" key="1">
    <citation type="submission" date="2023-03" db="EMBL/GenBank/DDBJ databases">
        <title>Chromosome-scale reference genome and RAD-based genetic map of yellow starthistle (Centaurea solstitialis) reveal putative structural variation and QTLs associated with invader traits.</title>
        <authorList>
            <person name="Reatini B."/>
            <person name="Cang F.A."/>
            <person name="Jiang Q."/>
            <person name="Mckibben M.T.W."/>
            <person name="Barker M.S."/>
            <person name="Rieseberg L.H."/>
            <person name="Dlugosch K.M."/>
        </authorList>
    </citation>
    <scope>NUCLEOTIDE SEQUENCE</scope>
    <source>
        <strain evidence="3">CAN-66</strain>
        <tissue evidence="3">Leaf</tissue>
    </source>
</reference>
<keyword evidence="1" id="KW-0064">Aspartyl protease</keyword>
<name>A0AA38TTZ0_9ASTR</name>
<dbReference type="Gene3D" id="3.30.420.10">
    <property type="entry name" value="Ribonuclease H-like superfamily/Ribonuclease H"/>
    <property type="match status" value="1"/>
</dbReference>